<reference evidence="4" key="1">
    <citation type="submission" date="2022-10" db="EMBL/GenBank/DDBJ databases">
        <title>Comparative genomic analysis of Cohnella hashimotonis sp. nov., isolated from the International Space Station.</title>
        <authorList>
            <person name="Simpson A."/>
            <person name="Venkateswaran K."/>
        </authorList>
    </citation>
    <scope>NUCLEOTIDE SEQUENCE</scope>
    <source>
        <strain evidence="4">DSM 28161</strain>
    </source>
</reference>
<dbReference type="InterPro" id="IPR055170">
    <property type="entry name" value="GFO_IDH_MocA-like_dom"/>
</dbReference>
<dbReference type="SUPFAM" id="SSF55347">
    <property type="entry name" value="Glyceraldehyde-3-phosphate dehydrogenase-like, C-terminal domain"/>
    <property type="match status" value="1"/>
</dbReference>
<dbReference type="PANTHER" id="PTHR43377">
    <property type="entry name" value="BILIVERDIN REDUCTASE A"/>
    <property type="match status" value="1"/>
</dbReference>
<dbReference type="InterPro" id="IPR051450">
    <property type="entry name" value="Gfo/Idh/MocA_Oxidoreductases"/>
</dbReference>
<comment type="caution">
    <text evidence="4">The sequence shown here is derived from an EMBL/GenBank/DDBJ whole genome shotgun (WGS) entry which is preliminary data.</text>
</comment>
<dbReference type="PANTHER" id="PTHR43377:SF1">
    <property type="entry name" value="BILIVERDIN REDUCTASE A"/>
    <property type="match status" value="1"/>
</dbReference>
<dbReference type="Pfam" id="PF22725">
    <property type="entry name" value="GFO_IDH_MocA_C3"/>
    <property type="match status" value="1"/>
</dbReference>
<evidence type="ECO:0000256" key="1">
    <source>
        <dbReference type="SAM" id="MobiDB-lite"/>
    </source>
</evidence>
<dbReference type="Pfam" id="PF01408">
    <property type="entry name" value="GFO_IDH_MocA"/>
    <property type="match status" value="1"/>
</dbReference>
<accession>A0A9X4QXG4</accession>
<dbReference type="InterPro" id="IPR036291">
    <property type="entry name" value="NAD(P)-bd_dom_sf"/>
</dbReference>
<dbReference type="EMBL" id="JAPDIA010000009">
    <property type="protein sequence ID" value="MDG0814558.1"/>
    <property type="molecule type" value="Genomic_DNA"/>
</dbReference>
<dbReference type="Gene3D" id="3.40.50.720">
    <property type="entry name" value="NAD(P)-binding Rossmann-like Domain"/>
    <property type="match status" value="1"/>
</dbReference>
<dbReference type="GO" id="GO:0000166">
    <property type="term" value="F:nucleotide binding"/>
    <property type="evidence" value="ECO:0007669"/>
    <property type="project" value="InterPro"/>
</dbReference>
<feature type="compositionally biased region" description="Basic residues" evidence="1">
    <location>
        <begin position="306"/>
        <end position="320"/>
    </location>
</feature>
<feature type="region of interest" description="Disordered" evidence="1">
    <location>
        <begin position="303"/>
        <end position="340"/>
    </location>
</feature>
<evidence type="ECO:0000313" key="5">
    <source>
        <dbReference type="Proteomes" id="UP001153404"/>
    </source>
</evidence>
<name>A0A9X4QXG4_9BACL</name>
<sequence>MEKLKVGIIGFGSWGESHLEAYRALPFVEVAAVCDAQPGRRDRARELGIERVCETADELLREEGIGLVSVVTYEKEHLRPVLAALAAGKHVLVEKPVATDAAEAAQMLEASRRYGRFVAPGHLLRFEPKYAEVRDLIASGALGRPASIYMKRSRNHSLFGTYRRTHTVYELMIHDLDQAIWYAGSRVKRVTAEACSLSGSETPEILWAQLRFENGMLAVLHSNWMTHDAAGVVINDYTEVIGTEGTVQFDTDAAGVQLLGVRGAHLDGLVGPPQAREPYHRRAQGTARLHRRMRAERTHAGDRVVRRGHSRHRGRGRHRPLREARTADRLGVAGRGLGRR</sequence>
<organism evidence="4 5">
    <name type="scientific">Cohnella rhizosphaerae</name>
    <dbReference type="NCBI Taxonomy" id="1457232"/>
    <lineage>
        <taxon>Bacteria</taxon>
        <taxon>Bacillati</taxon>
        <taxon>Bacillota</taxon>
        <taxon>Bacilli</taxon>
        <taxon>Bacillales</taxon>
        <taxon>Paenibacillaceae</taxon>
        <taxon>Cohnella</taxon>
    </lineage>
</organism>
<dbReference type="RefSeq" id="WP_277539528.1">
    <property type="nucleotide sequence ID" value="NZ_JAPDIA010000009.1"/>
</dbReference>
<feature type="domain" description="Gfo/Idh/MocA-like oxidoreductase N-terminal" evidence="2">
    <location>
        <begin position="4"/>
        <end position="122"/>
    </location>
</feature>
<dbReference type="SUPFAM" id="SSF51735">
    <property type="entry name" value="NAD(P)-binding Rossmann-fold domains"/>
    <property type="match status" value="1"/>
</dbReference>
<evidence type="ECO:0000259" key="3">
    <source>
        <dbReference type="Pfam" id="PF22725"/>
    </source>
</evidence>
<dbReference type="AlphaFoldDB" id="A0A9X4QXG4"/>
<keyword evidence="5" id="KW-1185">Reference proteome</keyword>
<proteinExistence type="predicted"/>
<gene>
    <name evidence="4" type="ORF">OMP40_38700</name>
</gene>
<protein>
    <submittedName>
        <fullName evidence="4">Gfo/Idh/MocA family oxidoreductase</fullName>
    </submittedName>
</protein>
<dbReference type="Proteomes" id="UP001153404">
    <property type="component" value="Unassembled WGS sequence"/>
</dbReference>
<feature type="domain" description="GFO/IDH/MocA-like oxidoreductase" evidence="3">
    <location>
        <begin position="130"/>
        <end position="247"/>
    </location>
</feature>
<evidence type="ECO:0000313" key="4">
    <source>
        <dbReference type="EMBL" id="MDG0814558.1"/>
    </source>
</evidence>
<dbReference type="InterPro" id="IPR000683">
    <property type="entry name" value="Gfo/Idh/MocA-like_OxRdtase_N"/>
</dbReference>
<dbReference type="Gene3D" id="3.30.360.10">
    <property type="entry name" value="Dihydrodipicolinate Reductase, domain 2"/>
    <property type="match status" value="1"/>
</dbReference>
<evidence type="ECO:0000259" key="2">
    <source>
        <dbReference type="Pfam" id="PF01408"/>
    </source>
</evidence>